<dbReference type="AlphaFoldDB" id="A0A1E1JQP3"/>
<dbReference type="Proteomes" id="UP000178129">
    <property type="component" value="Unassembled WGS sequence"/>
</dbReference>
<dbReference type="STRING" id="914237.A0A1E1JQP3"/>
<dbReference type="InterPro" id="IPR020556">
    <property type="entry name" value="Amidase_CS"/>
</dbReference>
<dbReference type="InParanoid" id="A0A1E1JQP3"/>
<protein>
    <submittedName>
        <fullName evidence="4">Related to amidase</fullName>
    </submittedName>
</protein>
<feature type="domain" description="Amidase" evidence="3">
    <location>
        <begin position="170"/>
        <end position="579"/>
    </location>
</feature>
<dbReference type="PANTHER" id="PTHR11895">
    <property type="entry name" value="TRANSAMIDASE"/>
    <property type="match status" value="1"/>
</dbReference>
<name>A0A1E1JQP3_9HELO</name>
<gene>
    <name evidence="4" type="ORF">RCO7_00934</name>
</gene>
<dbReference type="PANTHER" id="PTHR11895:SF67">
    <property type="entry name" value="AMIDASE DOMAIN-CONTAINING PROTEIN"/>
    <property type="match status" value="1"/>
</dbReference>
<dbReference type="InterPro" id="IPR000120">
    <property type="entry name" value="Amidase"/>
</dbReference>
<comment type="caution">
    <text evidence="4">The sequence shown here is derived from an EMBL/GenBank/DDBJ whole genome shotgun (WGS) entry which is preliminary data.</text>
</comment>
<evidence type="ECO:0000259" key="3">
    <source>
        <dbReference type="Pfam" id="PF01425"/>
    </source>
</evidence>
<evidence type="ECO:0000313" key="4">
    <source>
        <dbReference type="EMBL" id="CZS87960.1"/>
    </source>
</evidence>
<dbReference type="SUPFAM" id="SSF75304">
    <property type="entry name" value="Amidase signature (AS) enzymes"/>
    <property type="match status" value="1"/>
</dbReference>
<proteinExistence type="inferred from homology"/>
<comment type="similarity">
    <text evidence="1">Belongs to the amidase family.</text>
</comment>
<dbReference type="InterPro" id="IPR036928">
    <property type="entry name" value="AS_sf"/>
</dbReference>
<evidence type="ECO:0000256" key="1">
    <source>
        <dbReference type="ARBA" id="ARBA00009199"/>
    </source>
</evidence>
<dbReference type="Gene3D" id="3.90.1300.10">
    <property type="entry name" value="Amidase signature (AS) domain"/>
    <property type="match status" value="1"/>
</dbReference>
<dbReference type="Pfam" id="PF01425">
    <property type="entry name" value="Amidase"/>
    <property type="match status" value="1"/>
</dbReference>
<dbReference type="PROSITE" id="PS00571">
    <property type="entry name" value="AMIDASES"/>
    <property type="match status" value="1"/>
</dbReference>
<evidence type="ECO:0000256" key="2">
    <source>
        <dbReference type="SAM" id="MobiDB-lite"/>
    </source>
</evidence>
<feature type="region of interest" description="Disordered" evidence="2">
    <location>
        <begin position="1"/>
        <end position="30"/>
    </location>
</feature>
<feature type="region of interest" description="Disordered" evidence="2">
    <location>
        <begin position="87"/>
        <end position="108"/>
    </location>
</feature>
<organism evidence="4 5">
    <name type="scientific">Rhynchosporium graminicola</name>
    <dbReference type="NCBI Taxonomy" id="2792576"/>
    <lineage>
        <taxon>Eukaryota</taxon>
        <taxon>Fungi</taxon>
        <taxon>Dikarya</taxon>
        <taxon>Ascomycota</taxon>
        <taxon>Pezizomycotina</taxon>
        <taxon>Leotiomycetes</taxon>
        <taxon>Helotiales</taxon>
        <taxon>Ploettnerulaceae</taxon>
        <taxon>Rhynchosporium</taxon>
    </lineage>
</organism>
<reference evidence="5" key="1">
    <citation type="submission" date="2016-03" db="EMBL/GenBank/DDBJ databases">
        <authorList>
            <person name="Ploux O."/>
        </authorList>
    </citation>
    <scope>NUCLEOTIDE SEQUENCE [LARGE SCALE GENOMIC DNA]</scope>
    <source>
        <strain evidence="5">UK7</strain>
    </source>
</reference>
<sequence length="613" mass="66662">MASGQENKKGFYNYPEAKKGPDTPYTNNRKENPAVRGWSIYVSALLLENFPFIRRKVWCNSGFGDLRKIRADVEYCEPRYDPTVVPTSALQSPFESKNDPASDSVDTLTPRTLSSHGYYSVTDYTAMYLSGELTPLAVAKALLPLIRKDTSPPGQYSIGWFDSNVAAIMTAAEASTLRYQKKTPLGPLDGVPTAVKDEYDIEGYTTSLGSLNDYTTNAKPGESITAWCVKKMDEAGAINFGKLHMHEFGLDTSGNNPIKGTPPNPYNPKYYTGGSSSGCGYAVACGLIPIALGGDGGGSIRIPASFCSVFGLKPSHGRLSFKPCMNHSSSCAVNGPIAADIASLTTFYQIIGAQDSTSLFPAPSPTILSPSLRKAKVLGIPEIWFARSTPAIQRLCRSLIDKMVKVHDYTIVPVTIPFLSEGQIAHAMTVLTDAATLLPVTSNLTSANRIMIAIGTVTPSVDYVLAQKLRQLLMQHLAYLWQQHPGMMIITPTTSCAGWKIGRKDDLKYGISDGNQTLKTMEYVWMANFLGLPALTMPVGYVKPEGSKGEGEEADEVTDGKVPVGMMAMGEWGAEEDLLRLGLDAEVLGDERRRRPPIWIDVVKMAREEMESS</sequence>
<keyword evidence="5" id="KW-1185">Reference proteome</keyword>
<dbReference type="EMBL" id="FJUW01000001">
    <property type="protein sequence ID" value="CZS87960.1"/>
    <property type="molecule type" value="Genomic_DNA"/>
</dbReference>
<dbReference type="GO" id="GO:0003824">
    <property type="term" value="F:catalytic activity"/>
    <property type="evidence" value="ECO:0007669"/>
    <property type="project" value="InterPro"/>
</dbReference>
<evidence type="ECO:0000313" key="5">
    <source>
        <dbReference type="Proteomes" id="UP000178129"/>
    </source>
</evidence>
<accession>A0A1E1JQP3</accession>
<dbReference type="InterPro" id="IPR023631">
    <property type="entry name" value="Amidase_dom"/>
</dbReference>